<proteinExistence type="predicted"/>
<evidence type="ECO:0000313" key="2">
    <source>
        <dbReference type="Proteomes" id="UP000681720"/>
    </source>
</evidence>
<evidence type="ECO:0000313" key="1">
    <source>
        <dbReference type="EMBL" id="CAF4734048.1"/>
    </source>
</evidence>
<reference evidence="1" key="1">
    <citation type="submission" date="2021-02" db="EMBL/GenBank/DDBJ databases">
        <authorList>
            <person name="Nowell W R."/>
        </authorList>
    </citation>
    <scope>NUCLEOTIDE SEQUENCE</scope>
</reference>
<gene>
    <name evidence="1" type="ORF">GIL414_LOCUS44405</name>
</gene>
<feature type="non-terminal residue" evidence="1">
    <location>
        <position position="42"/>
    </location>
</feature>
<protein>
    <submittedName>
        <fullName evidence="1">Uncharacterized protein</fullName>
    </submittedName>
</protein>
<comment type="caution">
    <text evidence="1">The sequence shown here is derived from an EMBL/GenBank/DDBJ whole genome shotgun (WGS) entry which is preliminary data.</text>
</comment>
<dbReference type="EMBL" id="CAJOBJ010133890">
    <property type="protein sequence ID" value="CAF4734048.1"/>
    <property type="molecule type" value="Genomic_DNA"/>
</dbReference>
<accession>A0A8S3AGX0</accession>
<name>A0A8S3AGX0_9BILA</name>
<dbReference type="Proteomes" id="UP000681720">
    <property type="component" value="Unassembled WGS sequence"/>
</dbReference>
<organism evidence="1 2">
    <name type="scientific">Rotaria magnacalcarata</name>
    <dbReference type="NCBI Taxonomy" id="392030"/>
    <lineage>
        <taxon>Eukaryota</taxon>
        <taxon>Metazoa</taxon>
        <taxon>Spiralia</taxon>
        <taxon>Gnathifera</taxon>
        <taxon>Rotifera</taxon>
        <taxon>Eurotatoria</taxon>
        <taxon>Bdelloidea</taxon>
        <taxon>Philodinida</taxon>
        <taxon>Philodinidae</taxon>
        <taxon>Rotaria</taxon>
    </lineage>
</organism>
<sequence>MNDWPCITEWLNKDRTEPDFDRLINLYGHMTVPITKCSSTIT</sequence>
<dbReference type="AlphaFoldDB" id="A0A8S3AGX0"/>